<name>A0A316A450_9ACTN</name>
<dbReference type="PANTHER" id="PTHR43244:SF1">
    <property type="entry name" value="5,10-METHYLENETETRAHYDROMETHANOPTERIN REDUCTASE"/>
    <property type="match status" value="1"/>
</dbReference>
<reference evidence="3 4" key="1">
    <citation type="submission" date="2018-03" db="EMBL/GenBank/DDBJ databases">
        <title>Genomic Encyclopedia of Archaeal and Bacterial Type Strains, Phase II (KMG-II): from individual species to whole genera.</title>
        <authorList>
            <person name="Goeker M."/>
        </authorList>
    </citation>
    <scope>NUCLEOTIDE SEQUENCE [LARGE SCALE GENOMIC DNA]</scope>
    <source>
        <strain evidence="3 4">DSM 44889</strain>
    </source>
</reference>
<gene>
    <name evidence="3" type="ORF">BXY45_1178</name>
</gene>
<accession>A0A316A450</accession>
<evidence type="ECO:0000256" key="1">
    <source>
        <dbReference type="ARBA" id="ARBA00023002"/>
    </source>
</evidence>
<dbReference type="Gene3D" id="3.20.20.30">
    <property type="entry name" value="Luciferase-like domain"/>
    <property type="match status" value="1"/>
</dbReference>
<dbReference type="EMBL" id="QGDQ01000017">
    <property type="protein sequence ID" value="PWJ52756.1"/>
    <property type="molecule type" value="Genomic_DNA"/>
</dbReference>
<evidence type="ECO:0000259" key="2">
    <source>
        <dbReference type="Pfam" id="PF00296"/>
    </source>
</evidence>
<sequence>MSLRIGAKLPHTGSSANGAAVRSAAIALEEAGFDSLWVSDHVVLPERVASTYPFSSDGVARWSTDLDYLEALLTLTAAAAVTSRVALGTAVLVLPQRQPVLLAKQAATLDALSGGRLVLGVGAGWLAEEFAALGASFEDRGPRMAEVIGVLRSCWSGRHEGLLVLPRPVGGACGLPVLVGGHSPAALRRAGVIGDGWLAQQAAADLDPDAIAHDAARMRSAAQAAGRDASSLRVVLRVADSLGRLEQVAAHLSDLVAAGVDEVVVDVNPAGDPAGDYGLLRSA</sequence>
<keyword evidence="1" id="KW-0560">Oxidoreductase</keyword>
<dbReference type="SUPFAM" id="SSF51679">
    <property type="entry name" value="Bacterial luciferase-like"/>
    <property type="match status" value="1"/>
</dbReference>
<dbReference type="InterPro" id="IPR036661">
    <property type="entry name" value="Luciferase-like_sf"/>
</dbReference>
<dbReference type="Pfam" id="PF00296">
    <property type="entry name" value="Bac_luciferase"/>
    <property type="match status" value="1"/>
</dbReference>
<organism evidence="3 4">
    <name type="scientific">Quadrisphaera granulorum</name>
    <dbReference type="NCBI Taxonomy" id="317664"/>
    <lineage>
        <taxon>Bacteria</taxon>
        <taxon>Bacillati</taxon>
        <taxon>Actinomycetota</taxon>
        <taxon>Actinomycetes</taxon>
        <taxon>Kineosporiales</taxon>
        <taxon>Kineosporiaceae</taxon>
        <taxon>Quadrisphaera</taxon>
    </lineage>
</organism>
<evidence type="ECO:0000313" key="3">
    <source>
        <dbReference type="EMBL" id="PWJ52756.1"/>
    </source>
</evidence>
<dbReference type="InterPro" id="IPR011251">
    <property type="entry name" value="Luciferase-like_dom"/>
</dbReference>
<dbReference type="PANTHER" id="PTHR43244">
    <property type="match status" value="1"/>
</dbReference>
<protein>
    <submittedName>
        <fullName evidence="3">Putative F420-dependent oxidoreductase</fullName>
    </submittedName>
</protein>
<proteinExistence type="predicted"/>
<dbReference type="InterPro" id="IPR019921">
    <property type="entry name" value="Lucif-like_OxRdtase_Rv2161c"/>
</dbReference>
<dbReference type="GO" id="GO:0016705">
    <property type="term" value="F:oxidoreductase activity, acting on paired donors, with incorporation or reduction of molecular oxygen"/>
    <property type="evidence" value="ECO:0007669"/>
    <property type="project" value="InterPro"/>
</dbReference>
<dbReference type="AlphaFoldDB" id="A0A316A450"/>
<keyword evidence="4" id="KW-1185">Reference proteome</keyword>
<dbReference type="RefSeq" id="WP_170131503.1">
    <property type="nucleotide sequence ID" value="NZ_QGDQ01000017.1"/>
</dbReference>
<evidence type="ECO:0000313" key="4">
    <source>
        <dbReference type="Proteomes" id="UP000245469"/>
    </source>
</evidence>
<dbReference type="Proteomes" id="UP000245469">
    <property type="component" value="Unassembled WGS sequence"/>
</dbReference>
<dbReference type="NCBIfam" id="TIGR03619">
    <property type="entry name" value="F420_Rv2161c"/>
    <property type="match status" value="1"/>
</dbReference>
<feature type="domain" description="Luciferase-like" evidence="2">
    <location>
        <begin position="16"/>
        <end position="251"/>
    </location>
</feature>
<dbReference type="InterPro" id="IPR050564">
    <property type="entry name" value="F420-G6PD/mer"/>
</dbReference>
<comment type="caution">
    <text evidence="3">The sequence shown here is derived from an EMBL/GenBank/DDBJ whole genome shotgun (WGS) entry which is preliminary data.</text>
</comment>